<dbReference type="Proteomes" id="UP000475928">
    <property type="component" value="Unassembled WGS sequence"/>
</dbReference>
<evidence type="ECO:0000313" key="2">
    <source>
        <dbReference type="Proteomes" id="UP000475928"/>
    </source>
</evidence>
<proteinExistence type="predicted"/>
<accession>A0A6A0B4X6</accession>
<evidence type="ECO:0000313" key="1">
    <source>
        <dbReference type="EMBL" id="GFH40252.1"/>
    </source>
</evidence>
<organism evidence="1 2">
    <name type="scientific">Pseudolactococcus insecticola</name>
    <dbReference type="NCBI Taxonomy" id="2709158"/>
    <lineage>
        <taxon>Bacteria</taxon>
        <taxon>Bacillati</taxon>
        <taxon>Bacillota</taxon>
        <taxon>Bacilli</taxon>
        <taxon>Lactobacillales</taxon>
        <taxon>Streptococcaceae</taxon>
        <taxon>Pseudolactococcus</taxon>
    </lineage>
</organism>
<gene>
    <name evidence="1" type="ORF">Hs20B_06500</name>
</gene>
<dbReference type="EMBL" id="BLLH01000002">
    <property type="protein sequence ID" value="GFH40252.1"/>
    <property type="molecule type" value="Genomic_DNA"/>
</dbReference>
<name>A0A6A0B4X6_9LACT</name>
<comment type="caution">
    <text evidence="1">The sequence shown here is derived from an EMBL/GenBank/DDBJ whole genome shotgun (WGS) entry which is preliminary data.</text>
</comment>
<reference evidence="1 2" key="1">
    <citation type="submission" date="2020-02" db="EMBL/GenBank/DDBJ databases">
        <title>Draft genome sequence of Lactococcus sp. Hs20B0-1.</title>
        <authorList>
            <person name="Noda S."/>
            <person name="Yuki M."/>
            <person name="Ohkuma M."/>
        </authorList>
    </citation>
    <scope>NUCLEOTIDE SEQUENCE [LARGE SCALE GENOMIC DNA]</scope>
    <source>
        <strain evidence="1 2">Hs20B0-1</strain>
    </source>
</reference>
<keyword evidence="2" id="KW-1185">Reference proteome</keyword>
<protein>
    <submittedName>
        <fullName evidence="1">Uncharacterized protein</fullName>
    </submittedName>
</protein>
<sequence length="46" mass="5484">MKFISHDYQKFAIEHIKKNKISALFLDMGLGRKNCDDSECYKRFDV</sequence>
<dbReference type="AlphaFoldDB" id="A0A6A0B4X6"/>